<proteinExistence type="predicted"/>
<organism evidence="1 2">
    <name type="scientific">Thalassomonas viridans</name>
    <dbReference type="NCBI Taxonomy" id="137584"/>
    <lineage>
        <taxon>Bacteria</taxon>
        <taxon>Pseudomonadati</taxon>
        <taxon>Pseudomonadota</taxon>
        <taxon>Gammaproteobacteria</taxon>
        <taxon>Alteromonadales</taxon>
        <taxon>Colwelliaceae</taxon>
        <taxon>Thalassomonas</taxon>
    </lineage>
</organism>
<sequence>MLIKTNTNTPTTDTSPREVSVKQYHLKFISAGVSAPIVPESQKGIKITTIKARACPRGCLPRIKTLGSRRYLPVCQNRRCRCPHRTKMLSQPSQEQALLEWNKYRPIRSSDDLFHPTVKVNHLPLREIKLNLSVEQMYIDRFLAKFNRGHLTEEDRKVFVLREKWLEVVKYQLNKLECR</sequence>
<accession>A0AAF0CAG6</accession>
<dbReference type="KEGG" id="tvd:SG34_005000"/>
<keyword evidence="2" id="KW-1185">Reference proteome</keyword>
<dbReference type="RefSeq" id="WP_152647215.1">
    <property type="nucleotide sequence ID" value="NZ_CP059733.1"/>
</dbReference>
<gene>
    <name evidence="1" type="ORF">SG34_005000</name>
</gene>
<name>A0AAF0CAG6_9GAMM</name>
<reference evidence="1 2" key="2">
    <citation type="journal article" date="2022" name="Mar. Drugs">
        <title>Bioassay-Guided Fractionation Leads to the Detection of Cholic Acid Generated by the Rare Thalassomonas sp.</title>
        <authorList>
            <person name="Pheiffer F."/>
            <person name="Schneider Y.K."/>
            <person name="Hansen E.H."/>
            <person name="Andersen J.H."/>
            <person name="Isaksson J."/>
            <person name="Busche T."/>
            <person name="R C."/>
            <person name="Kalinowski J."/>
            <person name="Zyl L.V."/>
            <person name="Trindade M."/>
        </authorList>
    </citation>
    <scope>NUCLEOTIDE SEQUENCE [LARGE SCALE GENOMIC DNA]</scope>
    <source>
        <strain evidence="1 2">XOM25</strain>
    </source>
</reference>
<evidence type="ECO:0000313" key="2">
    <source>
        <dbReference type="Proteomes" id="UP000032352"/>
    </source>
</evidence>
<dbReference type="AlphaFoldDB" id="A0AAF0CAG6"/>
<reference evidence="1 2" key="1">
    <citation type="journal article" date="2015" name="Genome Announc.">
        <title>Draft Genome Sequences of Marine Isolates of Thalassomonas viridans and Thalassomonas actiniarum.</title>
        <authorList>
            <person name="Olonade I."/>
            <person name="van Zyl L.J."/>
            <person name="Trindade M."/>
        </authorList>
    </citation>
    <scope>NUCLEOTIDE SEQUENCE [LARGE SCALE GENOMIC DNA]</scope>
    <source>
        <strain evidence="1 2">XOM25</strain>
    </source>
</reference>
<evidence type="ECO:0000313" key="1">
    <source>
        <dbReference type="EMBL" id="WDE06285.1"/>
    </source>
</evidence>
<protein>
    <submittedName>
        <fullName evidence="1">Uncharacterized protein</fullName>
    </submittedName>
</protein>
<dbReference type="EMBL" id="CP059733">
    <property type="protein sequence ID" value="WDE06285.1"/>
    <property type="molecule type" value="Genomic_DNA"/>
</dbReference>
<dbReference type="Proteomes" id="UP000032352">
    <property type="component" value="Chromosome"/>
</dbReference>